<dbReference type="PANTHER" id="PTHR45626">
    <property type="entry name" value="TRANSCRIPTION TERMINATION FACTOR 2-RELATED"/>
    <property type="match status" value="1"/>
</dbReference>
<dbReference type="GO" id="GO:0006281">
    <property type="term" value="P:DNA repair"/>
    <property type="evidence" value="ECO:0007669"/>
    <property type="project" value="TreeGrafter"/>
</dbReference>
<dbReference type="EMBL" id="WVTB01000086">
    <property type="protein sequence ID" value="KAF3799114.1"/>
    <property type="molecule type" value="Genomic_DNA"/>
</dbReference>
<evidence type="ECO:0000313" key="4">
    <source>
        <dbReference type="EMBL" id="KAF3799114.1"/>
    </source>
</evidence>
<keyword evidence="2" id="KW-0378">Hydrolase</keyword>
<dbReference type="GeneID" id="69022399"/>
<dbReference type="Gene3D" id="3.40.50.300">
    <property type="entry name" value="P-loop containing nucleotide triphosphate hydrolases"/>
    <property type="match status" value="1"/>
</dbReference>
<evidence type="ECO:0000313" key="5">
    <source>
        <dbReference type="Proteomes" id="UP000613401"/>
    </source>
</evidence>
<evidence type="ECO:0000256" key="2">
    <source>
        <dbReference type="ARBA" id="ARBA00022801"/>
    </source>
</evidence>
<keyword evidence="5" id="KW-1185">Reference proteome</keyword>
<dbReference type="GO" id="GO:0008094">
    <property type="term" value="F:ATP-dependent activity, acting on DNA"/>
    <property type="evidence" value="ECO:0007669"/>
    <property type="project" value="TreeGrafter"/>
</dbReference>
<evidence type="ECO:0000256" key="3">
    <source>
        <dbReference type="ARBA" id="ARBA00022840"/>
    </source>
</evidence>
<reference evidence="4" key="2">
    <citation type="submission" date="2020-03" db="EMBL/GenBank/DDBJ databases">
        <authorList>
            <person name="Fu F.-F."/>
            <person name="Chen J."/>
        </authorList>
    </citation>
    <scope>NUCLEOTIDE SEQUENCE</scope>
    <source>
        <strain evidence="4">Lc1</strain>
    </source>
</reference>
<dbReference type="GO" id="GO:0005524">
    <property type="term" value="F:ATP binding"/>
    <property type="evidence" value="ECO:0007669"/>
    <property type="project" value="UniProtKB-KW"/>
</dbReference>
<dbReference type="InterPro" id="IPR049730">
    <property type="entry name" value="SNF2/RAD54-like_C"/>
</dbReference>
<keyword evidence="3" id="KW-0067">ATP-binding</keyword>
<name>A0A8H4FFH4_COLGL</name>
<comment type="caution">
    <text evidence="4">The sequence shown here is derived from an EMBL/GenBank/DDBJ whole genome shotgun (WGS) entry which is preliminary data.</text>
</comment>
<dbReference type="GO" id="GO:0016787">
    <property type="term" value="F:hydrolase activity"/>
    <property type="evidence" value="ECO:0007669"/>
    <property type="project" value="UniProtKB-KW"/>
</dbReference>
<dbReference type="CDD" id="cd18793">
    <property type="entry name" value="SF2_C_SNF"/>
    <property type="match status" value="1"/>
</dbReference>
<sequence>MEIRRGQGGRVEAEAPFSMLTASKIQVNHQSSSASRLVEFTPQERLVYEGIRQQTSARTNEALGDNTGTHQSRCHVNVLQQMESLRLFCNLGLYYESRDDRGASKHVEADGWIKTAQTILNSQRGISSITCLHCTSALGLTETLLDDANPGTGTAQYSSCLKFTCNERVDKIVHIGGVLSCGHTPPCQTAPVSTSGSALEETGNFTAPQLGASAIDPPSKIRDLTHGIRNVSSMEKCVVFSSWRLTLDLIKAGLDQYIRFDGTIPQKDRQSVVERFETDPNVRVMLLTLPCGAVGNPTLEEQALARIHRFGQSREVITVRFCVRNSFKEAS</sequence>
<dbReference type="RefSeq" id="XP_045258274.1">
    <property type="nucleotide sequence ID" value="XM_045415101.1"/>
</dbReference>
<organism evidence="4 5">
    <name type="scientific">Colletotrichum gloeosporioides</name>
    <name type="common">Anthracnose fungus</name>
    <name type="synonym">Glomerella cingulata</name>
    <dbReference type="NCBI Taxonomy" id="474922"/>
    <lineage>
        <taxon>Eukaryota</taxon>
        <taxon>Fungi</taxon>
        <taxon>Dikarya</taxon>
        <taxon>Ascomycota</taxon>
        <taxon>Pezizomycotina</taxon>
        <taxon>Sordariomycetes</taxon>
        <taxon>Hypocreomycetidae</taxon>
        <taxon>Glomerellales</taxon>
        <taxon>Glomerellaceae</taxon>
        <taxon>Colletotrichum</taxon>
        <taxon>Colletotrichum gloeosporioides species complex</taxon>
    </lineage>
</organism>
<protein>
    <submittedName>
        <fullName evidence="4">DNA repair protein RAD5A</fullName>
    </submittedName>
</protein>
<dbReference type="InterPro" id="IPR050628">
    <property type="entry name" value="SNF2_RAD54_helicase_TF"/>
</dbReference>
<dbReference type="AlphaFoldDB" id="A0A8H4FFH4"/>
<dbReference type="InterPro" id="IPR027417">
    <property type="entry name" value="P-loop_NTPase"/>
</dbReference>
<dbReference type="Proteomes" id="UP000613401">
    <property type="component" value="Unassembled WGS sequence"/>
</dbReference>
<dbReference type="SUPFAM" id="SSF52540">
    <property type="entry name" value="P-loop containing nucleoside triphosphate hydrolases"/>
    <property type="match status" value="1"/>
</dbReference>
<keyword evidence="1" id="KW-0547">Nucleotide-binding</keyword>
<gene>
    <name evidence="4" type="ORF">GCG54_00015294</name>
</gene>
<dbReference type="GO" id="GO:0005634">
    <property type="term" value="C:nucleus"/>
    <property type="evidence" value="ECO:0007669"/>
    <property type="project" value="TreeGrafter"/>
</dbReference>
<dbReference type="PANTHER" id="PTHR45626:SF22">
    <property type="entry name" value="DNA REPAIR PROTEIN RAD5"/>
    <property type="match status" value="1"/>
</dbReference>
<accession>A0A8H4FFH4</accession>
<proteinExistence type="predicted"/>
<reference evidence="4" key="1">
    <citation type="journal article" date="2020" name="Phytopathology">
        <title>Genome sequence and comparative analysis of Colletotrichum gloeosporioides isolated from Liriodendron leaves.</title>
        <authorList>
            <person name="Fu F.F."/>
            <person name="Hao Z."/>
            <person name="Wang P."/>
            <person name="Lu Y."/>
            <person name="Xue L.J."/>
            <person name="Wei G."/>
            <person name="Tian Y."/>
            <person name="Baishi H."/>
            <person name="Xu H."/>
            <person name="Shi J."/>
            <person name="Cheng T."/>
            <person name="Wang G."/>
            <person name="Yi Y."/>
            <person name="Chen J."/>
        </authorList>
    </citation>
    <scope>NUCLEOTIDE SEQUENCE</scope>
    <source>
        <strain evidence="4">Lc1</strain>
    </source>
</reference>
<evidence type="ECO:0000256" key="1">
    <source>
        <dbReference type="ARBA" id="ARBA00022741"/>
    </source>
</evidence>